<evidence type="ECO:0000256" key="1">
    <source>
        <dbReference type="SAM" id="MobiDB-lite"/>
    </source>
</evidence>
<evidence type="ECO:0008006" key="4">
    <source>
        <dbReference type="Google" id="ProtNLM"/>
    </source>
</evidence>
<evidence type="ECO:0000313" key="2">
    <source>
        <dbReference type="EMBL" id="GIX98531.1"/>
    </source>
</evidence>
<feature type="region of interest" description="Disordered" evidence="1">
    <location>
        <begin position="64"/>
        <end position="93"/>
    </location>
</feature>
<reference evidence="2 3" key="1">
    <citation type="submission" date="2021-06" db="EMBL/GenBank/DDBJ databases">
        <title>Caerostris extrusa draft genome.</title>
        <authorList>
            <person name="Kono N."/>
            <person name="Arakawa K."/>
        </authorList>
    </citation>
    <scope>NUCLEOTIDE SEQUENCE [LARGE SCALE GENOMIC DNA]</scope>
</reference>
<dbReference type="Proteomes" id="UP001054945">
    <property type="component" value="Unassembled WGS sequence"/>
</dbReference>
<protein>
    <recommendedName>
        <fullName evidence="4">Exophilin 5</fullName>
    </recommendedName>
</protein>
<accession>A0AAV4PRS9</accession>
<gene>
    <name evidence="2" type="ORF">CEXT_266201</name>
</gene>
<feature type="compositionally biased region" description="Polar residues" evidence="1">
    <location>
        <begin position="81"/>
        <end position="93"/>
    </location>
</feature>
<feature type="compositionally biased region" description="Low complexity" evidence="1">
    <location>
        <begin position="64"/>
        <end position="75"/>
    </location>
</feature>
<proteinExistence type="predicted"/>
<comment type="caution">
    <text evidence="2">The sequence shown here is derived from an EMBL/GenBank/DDBJ whole genome shotgun (WGS) entry which is preliminary data.</text>
</comment>
<name>A0AAV4PRS9_CAEEX</name>
<dbReference type="AlphaFoldDB" id="A0AAV4PRS9"/>
<keyword evidence="3" id="KW-1185">Reference proteome</keyword>
<evidence type="ECO:0000313" key="3">
    <source>
        <dbReference type="Proteomes" id="UP001054945"/>
    </source>
</evidence>
<sequence>MSPTACNYLPKCRKAAVCPVESDLAMLKANRIDGEAYGDSHSSIMPLARSSYKYFLNRYKMTSTNKTTSTPQTDSPDNDSEVSNLADLNSDRQSSVISKSANVNFALEHNSISKHSFENILEPNLKAPICKYESESCLSIFDGGSTEIAPYTLVNSEETGDSGKQNRVKFPEKNESVFPEKEAVSEQYFTDYDDILKQNNNKEDDVNLKQSNNNEDDSAMNHCETENFTLNFSDFLNVNKIYQTNNSIHKAYEVKSEIEKSKLKETSSSLNCDTIYNMNPFSSFKGFSYKRSQTKNLNETEKSFTTTLENYNETQTKMESYKTENFTTFSALPNTTKSNETFCNFSNNNASTVKIESNSTDSCSAECRSLEDNAIEKQPKERFHNLVQEKNFSLFRCYI</sequence>
<dbReference type="EMBL" id="BPLR01004925">
    <property type="protein sequence ID" value="GIX98531.1"/>
    <property type="molecule type" value="Genomic_DNA"/>
</dbReference>
<organism evidence="2 3">
    <name type="scientific">Caerostris extrusa</name>
    <name type="common">Bark spider</name>
    <name type="synonym">Caerostris bankana</name>
    <dbReference type="NCBI Taxonomy" id="172846"/>
    <lineage>
        <taxon>Eukaryota</taxon>
        <taxon>Metazoa</taxon>
        <taxon>Ecdysozoa</taxon>
        <taxon>Arthropoda</taxon>
        <taxon>Chelicerata</taxon>
        <taxon>Arachnida</taxon>
        <taxon>Araneae</taxon>
        <taxon>Araneomorphae</taxon>
        <taxon>Entelegynae</taxon>
        <taxon>Araneoidea</taxon>
        <taxon>Araneidae</taxon>
        <taxon>Caerostris</taxon>
    </lineage>
</organism>